<dbReference type="InterPro" id="IPR022641">
    <property type="entry name" value="CheR_N"/>
</dbReference>
<dbReference type="PROSITE" id="PS50123">
    <property type="entry name" value="CHER"/>
    <property type="match status" value="1"/>
</dbReference>
<keyword evidence="3 17" id="KW-0145">Chemotaxis</keyword>
<dbReference type="PRINTS" id="PR00996">
    <property type="entry name" value="CHERMTFRASE"/>
</dbReference>
<dbReference type="GO" id="GO:0008983">
    <property type="term" value="F:protein-glutamate O-methyltransferase activity"/>
    <property type="evidence" value="ECO:0007669"/>
    <property type="project" value="UniProtKB-EC"/>
</dbReference>
<dbReference type="GO" id="GO:0006935">
    <property type="term" value="P:chemotaxis"/>
    <property type="evidence" value="ECO:0007669"/>
    <property type="project" value="UniProtKB-UniRule"/>
</dbReference>
<dbReference type="Pfam" id="PF13596">
    <property type="entry name" value="PAS_10"/>
    <property type="match status" value="1"/>
</dbReference>
<dbReference type="Pfam" id="PF03705">
    <property type="entry name" value="CheR_N"/>
    <property type="match status" value="1"/>
</dbReference>
<evidence type="ECO:0000256" key="6">
    <source>
        <dbReference type="ARBA" id="ARBA00022603"/>
    </source>
</evidence>
<organism evidence="24 25">
    <name type="scientific">Novosphingobium marinum</name>
    <dbReference type="NCBI Taxonomy" id="1514948"/>
    <lineage>
        <taxon>Bacteria</taxon>
        <taxon>Pseudomonadati</taxon>
        <taxon>Pseudomonadota</taxon>
        <taxon>Alphaproteobacteria</taxon>
        <taxon>Sphingomonadales</taxon>
        <taxon>Sphingomonadaceae</taxon>
        <taxon>Novosphingobium</taxon>
    </lineage>
</organism>
<dbReference type="InterPro" id="IPR011102">
    <property type="entry name" value="Sig_transdc_His_kinase_HWE"/>
</dbReference>
<dbReference type="Gene3D" id="3.30.450.20">
    <property type="entry name" value="PAS domain"/>
    <property type="match status" value="2"/>
</dbReference>
<feature type="domain" description="PAC" evidence="21">
    <location>
        <begin position="1078"/>
        <end position="1128"/>
    </location>
</feature>
<dbReference type="PROSITE" id="PS50110">
    <property type="entry name" value="RESPONSE_REGULATORY"/>
    <property type="match status" value="1"/>
</dbReference>
<dbReference type="InterPro" id="IPR000700">
    <property type="entry name" value="PAS-assoc_C"/>
</dbReference>
<evidence type="ECO:0000256" key="12">
    <source>
        <dbReference type="ARBA" id="ARBA00022741"/>
    </source>
</evidence>
<dbReference type="SUPFAM" id="SSF55785">
    <property type="entry name" value="PYP-like sensor domain (PAS domain)"/>
    <property type="match status" value="2"/>
</dbReference>
<dbReference type="GO" id="GO:0005737">
    <property type="term" value="C:cytoplasm"/>
    <property type="evidence" value="ECO:0007669"/>
    <property type="project" value="InterPro"/>
</dbReference>
<dbReference type="RefSeq" id="WP_229735512.1">
    <property type="nucleotide sequence ID" value="NZ_BMGF01000002.1"/>
</dbReference>
<comment type="catalytic activity">
    <reaction evidence="2">
        <text>L-glutamyl-[protein] + S-adenosyl-L-methionine = [protein]-L-glutamate 5-O-methyl ester + S-adenosyl-L-homocysteine</text>
        <dbReference type="Rhea" id="RHEA:24452"/>
        <dbReference type="Rhea" id="RHEA-COMP:10208"/>
        <dbReference type="Rhea" id="RHEA-COMP:10311"/>
        <dbReference type="ChEBI" id="CHEBI:29973"/>
        <dbReference type="ChEBI" id="CHEBI:57856"/>
        <dbReference type="ChEBI" id="CHEBI:59789"/>
        <dbReference type="ChEBI" id="CHEBI:82795"/>
        <dbReference type="EC" id="2.1.1.80"/>
    </reaction>
</comment>
<dbReference type="InterPro" id="IPR001789">
    <property type="entry name" value="Sig_transdc_resp-reg_receiver"/>
</dbReference>
<dbReference type="Gene3D" id="3.30.450.40">
    <property type="match status" value="1"/>
</dbReference>
<evidence type="ECO:0000256" key="19">
    <source>
        <dbReference type="SAM" id="Coils"/>
    </source>
</evidence>
<evidence type="ECO:0000256" key="13">
    <source>
        <dbReference type="ARBA" id="ARBA00022777"/>
    </source>
</evidence>
<dbReference type="Pfam" id="PF00072">
    <property type="entry name" value="Response_reg"/>
    <property type="match status" value="1"/>
</dbReference>
<evidence type="ECO:0000259" key="23">
    <source>
        <dbReference type="PROSITE" id="PS50123"/>
    </source>
</evidence>
<dbReference type="InterPro" id="IPR013655">
    <property type="entry name" value="PAS_fold_3"/>
</dbReference>
<evidence type="ECO:0000256" key="18">
    <source>
        <dbReference type="PROSITE-ProRule" id="PRU00169"/>
    </source>
</evidence>
<dbReference type="InterPro" id="IPR001610">
    <property type="entry name" value="PAC"/>
</dbReference>
<dbReference type="Gene3D" id="3.30.565.10">
    <property type="entry name" value="Histidine kinase-like ATPase, C-terminal domain"/>
    <property type="match status" value="1"/>
</dbReference>
<keyword evidence="13" id="KW-0418">Kinase</keyword>
<dbReference type="InterPro" id="IPR035965">
    <property type="entry name" value="PAS-like_dom_sf"/>
</dbReference>
<dbReference type="Pfam" id="PF01339">
    <property type="entry name" value="CheB_methylest"/>
    <property type="match status" value="1"/>
</dbReference>
<dbReference type="PROSITE" id="PS50113">
    <property type="entry name" value="PAC"/>
    <property type="match status" value="1"/>
</dbReference>
<dbReference type="PANTHER" id="PTHR24422:SF27">
    <property type="entry name" value="PROTEIN-GLUTAMATE O-METHYLTRANSFERASE"/>
    <property type="match status" value="1"/>
</dbReference>
<feature type="domain" description="Response regulatory" evidence="20">
    <location>
        <begin position="1345"/>
        <end position="1456"/>
    </location>
</feature>
<feature type="active site" evidence="17">
    <location>
        <position position="19"/>
    </location>
</feature>
<dbReference type="GO" id="GO:0005524">
    <property type="term" value="F:ATP binding"/>
    <property type="evidence" value="ECO:0007669"/>
    <property type="project" value="UniProtKB-KW"/>
</dbReference>
<dbReference type="SMART" id="SM00911">
    <property type="entry name" value="HWE_HK"/>
    <property type="match status" value="1"/>
</dbReference>
<dbReference type="SUPFAM" id="SSF47757">
    <property type="entry name" value="Chemotaxis receptor methyltransferase CheR, N-terminal domain"/>
    <property type="match status" value="1"/>
</dbReference>
<dbReference type="SUPFAM" id="SSF52738">
    <property type="entry name" value="Methylesterase CheB, C-terminal domain"/>
    <property type="match status" value="1"/>
</dbReference>
<keyword evidence="7" id="KW-0716">Sensory transduction</keyword>
<dbReference type="InterPro" id="IPR035909">
    <property type="entry name" value="CheB_C"/>
</dbReference>
<dbReference type="SUPFAM" id="SSF53335">
    <property type="entry name" value="S-adenosyl-L-methionine-dependent methyltransferases"/>
    <property type="match status" value="1"/>
</dbReference>
<dbReference type="GO" id="GO:0009881">
    <property type="term" value="F:photoreceptor activity"/>
    <property type="evidence" value="ECO:0007669"/>
    <property type="project" value="UniProtKB-KW"/>
</dbReference>
<evidence type="ECO:0000256" key="16">
    <source>
        <dbReference type="ARBA" id="ARBA00023170"/>
    </source>
</evidence>
<keyword evidence="15" id="KW-0157">Chromophore</keyword>
<proteinExistence type="predicted"/>
<dbReference type="EC" id="3.1.1.61" evidence="24"/>
<gene>
    <name evidence="24" type="ORF">FHS75_001602</name>
</gene>
<evidence type="ECO:0000259" key="22">
    <source>
        <dbReference type="PROSITE" id="PS50122"/>
    </source>
</evidence>
<accession>A0A7Z0BUK1</accession>
<dbReference type="SMART" id="SM00065">
    <property type="entry name" value="GAF"/>
    <property type="match status" value="1"/>
</dbReference>
<dbReference type="Gene3D" id="3.40.50.2300">
    <property type="match status" value="1"/>
</dbReference>
<dbReference type="SMART" id="SM00086">
    <property type="entry name" value="PAC"/>
    <property type="match status" value="1"/>
</dbReference>
<dbReference type="GO" id="GO:0004673">
    <property type="term" value="F:protein histidine kinase activity"/>
    <property type="evidence" value="ECO:0007669"/>
    <property type="project" value="UniProtKB-EC"/>
</dbReference>
<dbReference type="PANTHER" id="PTHR24422">
    <property type="entry name" value="CHEMOTAXIS PROTEIN METHYLTRANSFERASE"/>
    <property type="match status" value="1"/>
</dbReference>
<evidence type="ECO:0000259" key="21">
    <source>
        <dbReference type="PROSITE" id="PS50113"/>
    </source>
</evidence>
<evidence type="ECO:0000256" key="4">
    <source>
        <dbReference type="ARBA" id="ARBA00022543"/>
    </source>
</evidence>
<dbReference type="CDD" id="cd16434">
    <property type="entry name" value="CheB-CheR_fusion"/>
    <property type="match status" value="1"/>
</dbReference>
<keyword evidence="25" id="KW-1185">Reference proteome</keyword>
<dbReference type="EC" id="2.1.1.80" evidence="24"/>
<feature type="modified residue" description="4-aspartylphosphate" evidence="18">
    <location>
        <position position="1395"/>
    </location>
</feature>
<dbReference type="SUPFAM" id="SSF55781">
    <property type="entry name" value="GAF domain-like"/>
    <property type="match status" value="1"/>
</dbReference>
<protein>
    <submittedName>
        <fullName evidence="24">Two-component system CheB/CheR fusion protein</fullName>
        <ecNumber evidence="24">2.1.1.80</ecNumber>
        <ecNumber evidence="24">3.1.1.61</ecNumber>
    </submittedName>
</protein>
<dbReference type="Gene3D" id="3.40.50.150">
    <property type="entry name" value="Vaccinia Virus protein VP39"/>
    <property type="match status" value="1"/>
</dbReference>
<dbReference type="SMART" id="SM00091">
    <property type="entry name" value="PAS"/>
    <property type="match status" value="3"/>
</dbReference>
<dbReference type="InterPro" id="IPR036890">
    <property type="entry name" value="HATPase_C_sf"/>
</dbReference>
<keyword evidence="19" id="KW-0175">Coiled coil</keyword>
<dbReference type="SMART" id="SM00138">
    <property type="entry name" value="MeTrc"/>
    <property type="match status" value="1"/>
</dbReference>
<name>A0A7Z0BUK1_9SPHN</name>
<keyword evidence="4" id="KW-0600">Photoreceptor protein</keyword>
<evidence type="ECO:0000256" key="1">
    <source>
        <dbReference type="ARBA" id="ARBA00000085"/>
    </source>
</evidence>
<evidence type="ECO:0000256" key="11">
    <source>
        <dbReference type="ARBA" id="ARBA00022691"/>
    </source>
</evidence>
<keyword evidence="5 18" id="KW-0597">Phosphoprotein</keyword>
<keyword evidence="9" id="KW-0288">FMN</keyword>
<reference evidence="24 25" key="1">
    <citation type="submission" date="2020-07" db="EMBL/GenBank/DDBJ databases">
        <title>Genomic Encyclopedia of Type Strains, Phase IV (KMG-IV): sequencing the most valuable type-strain genomes for metagenomic binning, comparative biology and taxonomic classification.</title>
        <authorList>
            <person name="Goeker M."/>
        </authorList>
    </citation>
    <scope>NUCLEOTIDE SEQUENCE [LARGE SCALE GENOMIC DNA]</scope>
    <source>
        <strain evidence="24 25">DSM 29043</strain>
    </source>
</reference>
<evidence type="ECO:0000256" key="7">
    <source>
        <dbReference type="ARBA" id="ARBA00022606"/>
    </source>
</evidence>
<dbReference type="GO" id="GO:0032259">
    <property type="term" value="P:methylation"/>
    <property type="evidence" value="ECO:0007669"/>
    <property type="project" value="UniProtKB-KW"/>
</dbReference>
<evidence type="ECO:0000256" key="5">
    <source>
        <dbReference type="ARBA" id="ARBA00022553"/>
    </source>
</evidence>
<feature type="active site" evidence="17">
    <location>
        <position position="138"/>
    </location>
</feature>
<evidence type="ECO:0000256" key="17">
    <source>
        <dbReference type="PROSITE-ProRule" id="PRU00050"/>
    </source>
</evidence>
<dbReference type="InterPro" id="IPR000014">
    <property type="entry name" value="PAS"/>
</dbReference>
<feature type="domain" description="CheR-type methyltransferase" evidence="23">
    <location>
        <begin position="213"/>
        <end position="450"/>
    </location>
</feature>
<feature type="coiled-coil region" evidence="19">
    <location>
        <begin position="628"/>
        <end position="722"/>
    </location>
</feature>
<evidence type="ECO:0000313" key="25">
    <source>
        <dbReference type="Proteomes" id="UP000522081"/>
    </source>
</evidence>
<dbReference type="Gene3D" id="2.10.70.100">
    <property type="match status" value="1"/>
</dbReference>
<evidence type="ECO:0000259" key="20">
    <source>
        <dbReference type="PROSITE" id="PS50110"/>
    </source>
</evidence>
<evidence type="ECO:0000256" key="2">
    <source>
        <dbReference type="ARBA" id="ARBA00001541"/>
    </source>
</evidence>
<feature type="domain" description="CheB-type methylesterase" evidence="22">
    <location>
        <begin position="13"/>
        <end position="189"/>
    </location>
</feature>
<comment type="catalytic activity">
    <reaction evidence="1">
        <text>ATP + protein L-histidine = ADP + protein N-phospho-L-histidine.</text>
        <dbReference type="EC" id="2.7.13.3"/>
    </reaction>
</comment>
<dbReference type="InterPro" id="IPR000673">
    <property type="entry name" value="Sig_transdc_resp-reg_Me-estase"/>
</dbReference>
<evidence type="ECO:0000256" key="3">
    <source>
        <dbReference type="ARBA" id="ARBA00022500"/>
    </source>
</evidence>
<evidence type="ECO:0000256" key="15">
    <source>
        <dbReference type="ARBA" id="ARBA00022991"/>
    </source>
</evidence>
<feature type="active site" evidence="17">
    <location>
        <position position="46"/>
    </location>
</feature>
<keyword evidence="10 24" id="KW-0808">Transferase</keyword>
<dbReference type="Pfam" id="PF07536">
    <property type="entry name" value="HWE_HK"/>
    <property type="match status" value="1"/>
</dbReference>
<evidence type="ECO:0000313" key="24">
    <source>
        <dbReference type="EMBL" id="NYH95283.1"/>
    </source>
</evidence>
<keyword evidence="16" id="KW-0675">Receptor</keyword>
<dbReference type="Proteomes" id="UP000522081">
    <property type="component" value="Unassembled WGS sequence"/>
</dbReference>
<dbReference type="Gene3D" id="3.40.50.180">
    <property type="entry name" value="Methylesterase CheB, C-terminal domain"/>
    <property type="match status" value="1"/>
</dbReference>
<dbReference type="InterPro" id="IPR050903">
    <property type="entry name" value="Bact_Chemotaxis_MeTrfase"/>
</dbReference>
<dbReference type="Pfam" id="PF01590">
    <property type="entry name" value="GAF"/>
    <property type="match status" value="1"/>
</dbReference>
<dbReference type="GO" id="GO:0000156">
    <property type="term" value="F:phosphorelay response regulator activity"/>
    <property type="evidence" value="ECO:0007669"/>
    <property type="project" value="InterPro"/>
</dbReference>
<sequence length="1466" mass="161705">MGIQKERELDFPIVAVGASAGGVEALKNFVSELNADDRAAFVILLHLAPDHESQLTDILSRSCALPVSEASQDMPINSGNVYVLTPGRYLTIVDHGLFVEPAHGPRGQRMPIDHFMRSLADSAGPRAVGVVLSGTGNDGSIGLRAIKGAGGVSLVQSPENALYDGMPRSAIEAGVVDEVGSIDTLVDTIRELSHRIGEGVSGDGFARREIGGLLSLIKARTGQDFAAYKFGTLRRRIRRRMNLLRFDDLGAYTTHVRSNEDELRRLFEDLLINVTCFFRDPAVWEQVAEKVIQPLLVRSASEDRTLRVWVPACSSGEEAYTLAILLEEAARQIPGPTPWQIFATDLDTDAVARGREAQYPESIADDVGSERLKKYFIREATGWRVNKELRERVVFAHQDVLTDPPFSKLDMVSCRNLLIYLDSKHQNRLLETFHFALNEGGMLLLGTSETTGAQNSRFTPVDTKSHLYRRCPGQSMAQMSARHVSTQFAAPSKSGPRERRGALDLGGRVRNSLLERYAPPSVAVRASGDIAFLSGNVRRFLAMPPGEPSNNVFDMVPASLRSRVREAVRAVSQGESPSHRSARVRLSDDDAMVCIECVSIEDEQEPLYLVTFIEQEEPDPASAASDDEDRNSAHVEQLERELEIMREDLQTTVEELETSNEELKASHEEAMAANEELQSANEELETSREELQSLNEELITVNNQLEEKVTEVEKTTDDLRNLLTSTRLPVLFLDPELRISGFTPAMRGIVELRDSDVGRPIADLAFSVEDADLLDDAKATLNHLSPREREVRAGETVYVRRVQPYRTSDERISGVVVTYVDISQQANMSALLASRERQQRLTAEISQKALGARDLPGFLNELCATLRVSLDCDYAKVLKFESDDEAFSLVAGAGWKAQSLAKWTVPTGVKSQGGYTLKSESPVLVSDFREEKRFEAPSLLIEHKVLSGISCLVEVGGKPWGVIGVHDRDANHFAAEDVAIVQAAASTAAATIRQIEREASLARDRLMLSLAMKTAGMGIWQYDPATKEVYWDERLRELMGVGPKRRPKVDDFMGMVVSEDFDRVDRALAATAERGEPFEQEFRLRRADGSIIWLIGQAERVEGEDRVRVIGINADITARKEAEEHSRFMMRELDHRVKNVLAIIVSIAAITSRDAPDLATFTSNFEQRLRSMARTHSLLAEHRWRGAKLSVLIEDELAHAPNPERVETRGPEIAIAPSAAQSLAMALHELTTNAIKYGSLSVPEGKLLVEWSVRETGDGEHLDLVWQESDGPAVRRPKHRGFGSTVIERIMKSQLRAETTIDFRPEGLVVTCSFPLEKMSILAEAQPRSASLPGSTDLTTIRGRKVLVLDDEWLVAEQTAQALSSMGAEIVGPFHSLKDALEGIDNQDIALAVLDYNIDGDPVTPLAMKLAERDVPVIIVSGYGSNLIIEQGIASFDFLAKPVSPATLLAHSARAIALGEEVAGKE</sequence>
<dbReference type="Pfam" id="PF08447">
    <property type="entry name" value="PAS_3"/>
    <property type="match status" value="1"/>
</dbReference>
<dbReference type="SMART" id="SM00448">
    <property type="entry name" value="REC"/>
    <property type="match status" value="1"/>
</dbReference>
<keyword evidence="17 24" id="KW-0378">Hydrolase</keyword>
<keyword evidence="14" id="KW-0067">ATP-binding</keyword>
<evidence type="ECO:0000256" key="9">
    <source>
        <dbReference type="ARBA" id="ARBA00022643"/>
    </source>
</evidence>
<dbReference type="NCBIfam" id="TIGR00229">
    <property type="entry name" value="sensory_box"/>
    <property type="match status" value="1"/>
</dbReference>
<evidence type="ECO:0000256" key="10">
    <source>
        <dbReference type="ARBA" id="ARBA00022679"/>
    </source>
</evidence>
<comment type="caution">
    <text evidence="24">The sequence shown here is derived from an EMBL/GenBank/DDBJ whole genome shotgun (WGS) entry which is preliminary data.</text>
</comment>
<keyword evidence="6 24" id="KW-0489">Methyltransferase</keyword>
<dbReference type="Pfam" id="PF01739">
    <property type="entry name" value="CheR"/>
    <property type="match status" value="1"/>
</dbReference>
<evidence type="ECO:0000256" key="8">
    <source>
        <dbReference type="ARBA" id="ARBA00022630"/>
    </source>
</evidence>
<keyword evidence="8" id="KW-0285">Flavoprotein</keyword>
<dbReference type="PROSITE" id="PS50122">
    <property type="entry name" value="CHEB"/>
    <property type="match status" value="1"/>
</dbReference>
<dbReference type="InterPro" id="IPR029063">
    <property type="entry name" value="SAM-dependent_MTases_sf"/>
</dbReference>
<keyword evidence="12" id="KW-0547">Nucleotide-binding</keyword>
<dbReference type="InterPro" id="IPR011006">
    <property type="entry name" value="CheY-like_superfamily"/>
</dbReference>
<dbReference type="InterPro" id="IPR003018">
    <property type="entry name" value="GAF"/>
</dbReference>
<dbReference type="Gene3D" id="1.10.155.10">
    <property type="entry name" value="Chemotaxis receptor methyltransferase CheR, N-terminal domain"/>
    <property type="match status" value="1"/>
</dbReference>
<dbReference type="InterPro" id="IPR022642">
    <property type="entry name" value="CheR_C"/>
</dbReference>
<dbReference type="InterPro" id="IPR029016">
    <property type="entry name" value="GAF-like_dom_sf"/>
</dbReference>
<dbReference type="GO" id="GO:0008984">
    <property type="term" value="F:protein-glutamate methylesterase activity"/>
    <property type="evidence" value="ECO:0007669"/>
    <property type="project" value="UniProtKB-EC"/>
</dbReference>
<dbReference type="CDD" id="cd00130">
    <property type="entry name" value="PAS"/>
    <property type="match status" value="1"/>
</dbReference>
<dbReference type="InterPro" id="IPR000780">
    <property type="entry name" value="CheR_MeTrfase"/>
</dbReference>
<keyword evidence="11" id="KW-0949">S-adenosyl-L-methionine</keyword>
<dbReference type="SUPFAM" id="SSF52172">
    <property type="entry name" value="CheY-like"/>
    <property type="match status" value="1"/>
</dbReference>
<evidence type="ECO:0000256" key="14">
    <source>
        <dbReference type="ARBA" id="ARBA00022840"/>
    </source>
</evidence>
<dbReference type="EMBL" id="JACBZF010000002">
    <property type="protein sequence ID" value="NYH95283.1"/>
    <property type="molecule type" value="Genomic_DNA"/>
</dbReference>
<dbReference type="InterPro" id="IPR036804">
    <property type="entry name" value="CheR_N_sf"/>
</dbReference>